<feature type="binding site" evidence="2">
    <location>
        <position position="236"/>
    </location>
    <ligand>
        <name>Fe cation</name>
        <dbReference type="ChEBI" id="CHEBI:24875"/>
    </ligand>
</feature>
<dbReference type="PROSITE" id="PS51257">
    <property type="entry name" value="PROKAR_LIPOPROTEIN"/>
    <property type="match status" value="1"/>
</dbReference>
<evidence type="ECO:0008006" key="8">
    <source>
        <dbReference type="Google" id="ProtNLM"/>
    </source>
</evidence>
<evidence type="ECO:0000256" key="1">
    <source>
        <dbReference type="ARBA" id="ARBA00022729"/>
    </source>
</evidence>
<evidence type="ECO:0000313" key="5">
    <source>
        <dbReference type="EMBL" id="EJZ82395.1"/>
    </source>
</evidence>
<reference evidence="5 6" key="2">
    <citation type="submission" date="2012-08" db="EMBL/GenBank/DDBJ databases">
        <title>The Genome Sequence of Turicella otitidis ATCC 51513.</title>
        <authorList>
            <consortium name="The Broad Institute Genome Sequencing Platform"/>
            <person name="Earl A."/>
            <person name="Ward D."/>
            <person name="Feldgarden M."/>
            <person name="Gevers D."/>
            <person name="Huys G."/>
            <person name="Walker B."/>
            <person name="Young S.K."/>
            <person name="Zeng Q."/>
            <person name="Gargeya S."/>
            <person name="Fitzgerald M."/>
            <person name="Haas B."/>
            <person name="Abouelleil A."/>
            <person name="Alvarado L."/>
            <person name="Arachchi H.M."/>
            <person name="Berlin A.M."/>
            <person name="Chapman S.B."/>
            <person name="Goldberg J."/>
            <person name="Griggs A."/>
            <person name="Gujja S."/>
            <person name="Hansen M."/>
            <person name="Howarth C."/>
            <person name="Imamovic A."/>
            <person name="Larimer J."/>
            <person name="McCowen C."/>
            <person name="Montmayeur A."/>
            <person name="Murphy C."/>
            <person name="Neiman D."/>
            <person name="Pearson M."/>
            <person name="Priest M."/>
            <person name="Roberts A."/>
            <person name="Saif S."/>
            <person name="Shea T."/>
            <person name="Sisk P."/>
            <person name="Sykes S."/>
            <person name="Wortman J."/>
            <person name="Nusbaum C."/>
            <person name="Birren B."/>
        </authorList>
    </citation>
    <scope>NUCLEOTIDE SEQUENCE [LARGE SCALE GENOMIC DNA]</scope>
    <source>
        <strain evidence="5 6">ATCC 51513</strain>
    </source>
</reference>
<dbReference type="EMBL" id="AHAE01000032">
    <property type="protein sequence ID" value="EJZ82395.1"/>
    <property type="molecule type" value="Genomic_DNA"/>
</dbReference>
<protein>
    <recommendedName>
        <fullName evidence="8">Iron(III) transport system substrate-binding protein</fullName>
    </recommendedName>
</protein>
<feature type="chain" id="PRO_5007674387" description="Iron(III) transport system substrate-binding protein" evidence="3">
    <location>
        <begin position="26"/>
        <end position="343"/>
    </location>
</feature>
<evidence type="ECO:0000313" key="4">
    <source>
        <dbReference type="EMBL" id="CCI83600.1"/>
    </source>
</evidence>
<keyword evidence="2" id="KW-0479">Metal-binding</keyword>
<evidence type="ECO:0000256" key="2">
    <source>
        <dbReference type="PIRSR" id="PIRSR002825-1"/>
    </source>
</evidence>
<sequence length="343" mass="36505">MSLRPLTAAVAACGALTLAACSEPAADPEPTDTASGDETVTLTVYTSEPEDKVDEINAAFTEQNPDIDVEVYRAGTGDLKARIAAEQQAGEIGADILWAADSATFDTYAEDGVLADISDLDTSEVIEEARGTENYVGTRIIPTVIAYNENETEEADRPSSWQDLADPKYQDQIVMPDPAVSGAAAFNASVWRNEPSLGDDWFEALGENSPMIAESNGPTSQEVASGGHPYGVFVDYLARDLKEQGSPVEVIYPEEGAPFVTEPAGIFADSKNQDAAKKYLEFLISLEGQGLAVEQNYLPVREDAGTPEGAAALSEIELLTPDLEAVTRDQEAAVEAFQDAVKG</sequence>
<dbReference type="CDD" id="cd13547">
    <property type="entry name" value="PBP2_Fbp_like_2"/>
    <property type="match status" value="1"/>
</dbReference>
<reference evidence="4 7" key="1">
    <citation type="journal article" date="2012" name="J. Bacteriol.">
        <title>Draft Genome Sequence of Turicella otitidis ATCC 51513, Isolated from Middle Ear Fluid from a Child with Otitis Media.</title>
        <authorList>
            <person name="Brinkrolf K."/>
            <person name="Schneider J."/>
            <person name="Knecht M."/>
            <person name="Ruckert C."/>
            <person name="Tauch A."/>
        </authorList>
    </citation>
    <scope>NUCLEOTIDE SEQUENCE [LARGE SCALE GENOMIC DNA]</scope>
    <source>
        <strain evidence="4 7">ATCC 51513</strain>
    </source>
</reference>
<dbReference type="InterPro" id="IPR026045">
    <property type="entry name" value="Ferric-bd"/>
</dbReference>
<proteinExistence type="predicted"/>
<dbReference type="eggNOG" id="COG1840">
    <property type="taxonomic scope" value="Bacteria"/>
</dbReference>
<dbReference type="STRING" id="29321.AAV33_00490"/>
<accession>I7KJG5</accession>
<comment type="caution">
    <text evidence="4">The sequence shown here is derived from an EMBL/GenBank/DDBJ whole genome shotgun (WGS) entry which is preliminary data.</text>
</comment>
<evidence type="ECO:0000256" key="3">
    <source>
        <dbReference type="SAM" id="SignalP"/>
    </source>
</evidence>
<dbReference type="RefSeq" id="WP_004600510.1">
    <property type="nucleotide sequence ID" value="NZ_HF541866.1"/>
</dbReference>
<dbReference type="Pfam" id="PF13416">
    <property type="entry name" value="SBP_bac_8"/>
    <property type="match status" value="1"/>
</dbReference>
<organism evidence="4 7">
    <name type="scientific">Corynebacterium otitidis ATCC 51513</name>
    <dbReference type="NCBI Taxonomy" id="883169"/>
    <lineage>
        <taxon>Bacteria</taxon>
        <taxon>Bacillati</taxon>
        <taxon>Actinomycetota</taxon>
        <taxon>Actinomycetes</taxon>
        <taxon>Mycobacteriales</taxon>
        <taxon>Corynebacteriaceae</taxon>
        <taxon>Corynebacterium</taxon>
    </lineage>
</organism>
<dbReference type="AlphaFoldDB" id="I7KJG5"/>
<keyword evidence="6" id="KW-1185">Reference proteome</keyword>
<name>I7KJG5_9CORY</name>
<dbReference type="Gene3D" id="3.40.190.10">
    <property type="entry name" value="Periplasmic binding protein-like II"/>
    <property type="match status" value="2"/>
</dbReference>
<dbReference type="Proteomes" id="UP000011016">
    <property type="component" value="Unassembled WGS sequence"/>
</dbReference>
<keyword evidence="2" id="KW-0408">Iron</keyword>
<keyword evidence="1 3" id="KW-0732">Signal</keyword>
<dbReference type="PIRSF" id="PIRSF002825">
    <property type="entry name" value="CfbpA"/>
    <property type="match status" value="1"/>
</dbReference>
<feature type="signal peptide" evidence="3">
    <location>
        <begin position="1"/>
        <end position="25"/>
    </location>
</feature>
<evidence type="ECO:0000313" key="6">
    <source>
        <dbReference type="Proteomes" id="UP000006078"/>
    </source>
</evidence>
<dbReference type="GO" id="GO:0046872">
    <property type="term" value="F:metal ion binding"/>
    <property type="evidence" value="ECO:0007669"/>
    <property type="project" value="UniProtKB-KW"/>
</dbReference>
<dbReference type="HOGENOM" id="CLU_026974_0_0_11"/>
<dbReference type="Proteomes" id="UP000006078">
    <property type="component" value="Unassembled WGS sequence"/>
</dbReference>
<evidence type="ECO:0000313" key="7">
    <source>
        <dbReference type="Proteomes" id="UP000011016"/>
    </source>
</evidence>
<dbReference type="PANTHER" id="PTHR30006">
    <property type="entry name" value="THIAMINE-BINDING PERIPLASMIC PROTEIN-RELATED"/>
    <property type="match status" value="1"/>
</dbReference>
<dbReference type="EMBL" id="CAJZ01000117">
    <property type="protein sequence ID" value="CCI83600.1"/>
    <property type="molecule type" value="Genomic_DNA"/>
</dbReference>
<dbReference type="SUPFAM" id="SSF53850">
    <property type="entry name" value="Periplasmic binding protein-like II"/>
    <property type="match status" value="1"/>
</dbReference>
<dbReference type="OrthoDB" id="366726at2"/>
<dbReference type="InterPro" id="IPR006059">
    <property type="entry name" value="SBP"/>
</dbReference>
<gene>
    <name evidence="4" type="ORF">BN46_0869</name>
    <name evidence="5" type="ORF">HMPREF9719_00620</name>
</gene>